<feature type="compositionally biased region" description="Basic and acidic residues" evidence="1">
    <location>
        <begin position="18"/>
        <end position="27"/>
    </location>
</feature>
<feature type="region of interest" description="Disordered" evidence="1">
    <location>
        <begin position="18"/>
        <end position="54"/>
    </location>
</feature>
<organism evidence="2">
    <name type="scientific">uncultured Rubrobacteraceae bacterium</name>
    <dbReference type="NCBI Taxonomy" id="349277"/>
    <lineage>
        <taxon>Bacteria</taxon>
        <taxon>Bacillati</taxon>
        <taxon>Actinomycetota</taxon>
        <taxon>Rubrobacteria</taxon>
        <taxon>Rubrobacterales</taxon>
        <taxon>Rubrobacteraceae</taxon>
        <taxon>environmental samples</taxon>
    </lineage>
</organism>
<dbReference type="EMBL" id="CADCVC010000038">
    <property type="protein sequence ID" value="CAA9428463.1"/>
    <property type="molecule type" value="Genomic_DNA"/>
</dbReference>
<evidence type="ECO:0000256" key="1">
    <source>
        <dbReference type="SAM" id="MobiDB-lite"/>
    </source>
</evidence>
<reference evidence="2" key="1">
    <citation type="submission" date="2020-02" db="EMBL/GenBank/DDBJ databases">
        <authorList>
            <person name="Meier V. D."/>
        </authorList>
    </citation>
    <scope>NUCLEOTIDE SEQUENCE</scope>
    <source>
        <strain evidence="2">AVDCRST_MAG80</strain>
    </source>
</reference>
<dbReference type="AlphaFoldDB" id="A0A6J4Q2G7"/>
<gene>
    <name evidence="2" type="ORF">AVDCRST_MAG80-401</name>
</gene>
<name>A0A6J4Q2G7_9ACTN</name>
<proteinExistence type="predicted"/>
<sequence length="54" mass="6397">GRPDRRDPIFRRGRYLDHAGEHHDARGLRRWRPRGRRGYHDRLSGGLRPQQAGV</sequence>
<feature type="non-terminal residue" evidence="2">
    <location>
        <position position="1"/>
    </location>
</feature>
<evidence type="ECO:0000313" key="2">
    <source>
        <dbReference type="EMBL" id="CAA9428463.1"/>
    </source>
</evidence>
<feature type="non-terminal residue" evidence="2">
    <location>
        <position position="54"/>
    </location>
</feature>
<feature type="compositionally biased region" description="Basic residues" evidence="1">
    <location>
        <begin position="28"/>
        <end position="37"/>
    </location>
</feature>
<accession>A0A6J4Q2G7</accession>
<protein>
    <submittedName>
        <fullName evidence="2">Integral membrane protein</fullName>
    </submittedName>
</protein>